<dbReference type="PANTHER" id="PTHR10283:SF82">
    <property type="entry name" value="SOLUTE CARRIER FAMILY 13 MEMBER 2"/>
    <property type="match status" value="1"/>
</dbReference>
<comment type="subcellular location">
    <subcellularLocation>
        <location evidence="1">Membrane</location>
        <topology evidence="1">Multi-pass membrane protein</topology>
    </subcellularLocation>
</comment>
<sequence>MVIILFGGAMVGFFCRSPQIFHGWGDVINDYFELNDPKFVRDSALAALVAFMMFLLPSNLSFCKNLKAKFHEEFPRERVRSVLDWKSLIGSMPYSFTFLLGGGFALSEAAKKTGFNEKIGETLQHLKSLPNVLIMLIVIIFVILITNVASNVAVCNVLTPICMTLVSHLLYHDDDHDPGSYHARGSLAISKFSLAWSDKRLRL</sequence>
<keyword evidence="2" id="KW-0813">Transport</keyword>
<feature type="domain" description="Citrate transporter-like" evidence="7">
    <location>
        <begin position="43"/>
        <end position="167"/>
    </location>
</feature>
<dbReference type="AlphaFoldDB" id="A0A8S4QE10"/>
<evidence type="ECO:0000256" key="2">
    <source>
        <dbReference type="ARBA" id="ARBA00022448"/>
    </source>
</evidence>
<accession>A0A8S4QE10</accession>
<evidence type="ECO:0000256" key="5">
    <source>
        <dbReference type="ARBA" id="ARBA00023136"/>
    </source>
</evidence>
<dbReference type="PANTHER" id="PTHR10283">
    <property type="entry name" value="SOLUTE CARRIER FAMILY 13 MEMBER"/>
    <property type="match status" value="1"/>
</dbReference>
<dbReference type="InterPro" id="IPR004680">
    <property type="entry name" value="Cit_transptr-like_dom"/>
</dbReference>
<dbReference type="Pfam" id="PF03600">
    <property type="entry name" value="CitMHS"/>
    <property type="match status" value="1"/>
</dbReference>
<organism evidence="8 9">
    <name type="scientific">Pararge aegeria aegeria</name>
    <dbReference type="NCBI Taxonomy" id="348720"/>
    <lineage>
        <taxon>Eukaryota</taxon>
        <taxon>Metazoa</taxon>
        <taxon>Ecdysozoa</taxon>
        <taxon>Arthropoda</taxon>
        <taxon>Hexapoda</taxon>
        <taxon>Insecta</taxon>
        <taxon>Pterygota</taxon>
        <taxon>Neoptera</taxon>
        <taxon>Endopterygota</taxon>
        <taxon>Lepidoptera</taxon>
        <taxon>Glossata</taxon>
        <taxon>Ditrysia</taxon>
        <taxon>Papilionoidea</taxon>
        <taxon>Nymphalidae</taxon>
        <taxon>Satyrinae</taxon>
        <taxon>Satyrini</taxon>
        <taxon>Parargina</taxon>
        <taxon>Pararge</taxon>
    </lineage>
</organism>
<gene>
    <name evidence="8" type="primary">jg19345</name>
    <name evidence="8" type="ORF">PAEG_LOCUS113</name>
</gene>
<keyword evidence="4 6" id="KW-1133">Transmembrane helix</keyword>
<evidence type="ECO:0000313" key="8">
    <source>
        <dbReference type="EMBL" id="CAH2207492.1"/>
    </source>
</evidence>
<keyword evidence="3 6" id="KW-0812">Transmembrane</keyword>
<evidence type="ECO:0000256" key="1">
    <source>
        <dbReference type="ARBA" id="ARBA00004141"/>
    </source>
</evidence>
<dbReference type="OrthoDB" id="6493944at2759"/>
<evidence type="ECO:0000259" key="7">
    <source>
        <dbReference type="Pfam" id="PF03600"/>
    </source>
</evidence>
<feature type="transmembrane region" description="Helical" evidence="6">
    <location>
        <begin position="83"/>
        <end position="106"/>
    </location>
</feature>
<reference evidence="8" key="1">
    <citation type="submission" date="2022-03" db="EMBL/GenBank/DDBJ databases">
        <authorList>
            <person name="Lindestad O."/>
        </authorList>
    </citation>
    <scope>NUCLEOTIDE SEQUENCE</scope>
</reference>
<protein>
    <submittedName>
        <fullName evidence="8">Jg19345 protein</fullName>
    </submittedName>
</protein>
<feature type="transmembrane region" description="Helical" evidence="6">
    <location>
        <begin position="126"/>
        <end position="145"/>
    </location>
</feature>
<keyword evidence="5 6" id="KW-0472">Membrane</keyword>
<evidence type="ECO:0000256" key="3">
    <source>
        <dbReference type="ARBA" id="ARBA00022692"/>
    </source>
</evidence>
<comment type="caution">
    <text evidence="8">The sequence shown here is derived from an EMBL/GenBank/DDBJ whole genome shotgun (WGS) entry which is preliminary data.</text>
</comment>
<keyword evidence="9" id="KW-1185">Reference proteome</keyword>
<name>A0A8S4QE10_9NEOP</name>
<dbReference type="EMBL" id="CAKXAJ010000371">
    <property type="protein sequence ID" value="CAH2207492.1"/>
    <property type="molecule type" value="Genomic_DNA"/>
</dbReference>
<evidence type="ECO:0000256" key="6">
    <source>
        <dbReference type="SAM" id="Phobius"/>
    </source>
</evidence>
<proteinExistence type="predicted"/>
<feature type="transmembrane region" description="Helical" evidence="6">
    <location>
        <begin position="39"/>
        <end position="62"/>
    </location>
</feature>
<evidence type="ECO:0000313" key="9">
    <source>
        <dbReference type="Proteomes" id="UP000838756"/>
    </source>
</evidence>
<evidence type="ECO:0000256" key="4">
    <source>
        <dbReference type="ARBA" id="ARBA00022989"/>
    </source>
</evidence>
<dbReference type="GO" id="GO:0005886">
    <property type="term" value="C:plasma membrane"/>
    <property type="evidence" value="ECO:0007669"/>
    <property type="project" value="TreeGrafter"/>
</dbReference>
<dbReference type="Proteomes" id="UP000838756">
    <property type="component" value="Unassembled WGS sequence"/>
</dbReference>
<dbReference type="GO" id="GO:0022857">
    <property type="term" value="F:transmembrane transporter activity"/>
    <property type="evidence" value="ECO:0007669"/>
    <property type="project" value="TreeGrafter"/>
</dbReference>